<gene>
    <name evidence="2" type="ORF">QEG99_03520</name>
</gene>
<evidence type="ECO:0000313" key="2">
    <source>
        <dbReference type="EMBL" id="WGI36508.1"/>
    </source>
</evidence>
<feature type="transmembrane region" description="Helical" evidence="1">
    <location>
        <begin position="38"/>
        <end position="60"/>
    </location>
</feature>
<dbReference type="RefSeq" id="WP_280101809.1">
    <property type="nucleotide sequence ID" value="NZ_CP122979.1"/>
</dbReference>
<keyword evidence="1" id="KW-0472">Membrane</keyword>
<dbReference type="EMBL" id="CP122979">
    <property type="protein sequence ID" value="WGI36508.1"/>
    <property type="molecule type" value="Genomic_DNA"/>
</dbReference>
<protein>
    <submittedName>
        <fullName evidence="2">Uncharacterized protein</fullName>
    </submittedName>
</protein>
<feature type="transmembrane region" description="Helical" evidence="1">
    <location>
        <begin position="12"/>
        <end position="32"/>
    </location>
</feature>
<name>A0ABY8LVF1_9BACT</name>
<sequence>METVNKHFKKFKNYGLICFLSCIFMVFGFSYYFKDYGIGLLIFSIFQTIVFIVSFIFLNFELTKYRKAKAILKNFNNNGK</sequence>
<evidence type="ECO:0000256" key="1">
    <source>
        <dbReference type="SAM" id="Phobius"/>
    </source>
</evidence>
<evidence type="ECO:0000313" key="3">
    <source>
        <dbReference type="Proteomes" id="UP001179842"/>
    </source>
</evidence>
<dbReference type="Proteomes" id="UP001179842">
    <property type="component" value="Chromosome"/>
</dbReference>
<proteinExistence type="predicted"/>
<keyword evidence="1" id="KW-1133">Transmembrane helix</keyword>
<reference evidence="2" key="1">
    <citation type="submission" date="2023-04" db="EMBL/GenBank/DDBJ databases">
        <title>Completed genome of Mycoplasma lagogenitalium type strain 12MS.</title>
        <authorList>
            <person name="Spergser J."/>
        </authorList>
    </citation>
    <scope>NUCLEOTIDE SEQUENCE</scope>
    <source>
        <strain evidence="2">12MS</strain>
    </source>
</reference>
<keyword evidence="1" id="KW-0812">Transmembrane</keyword>
<accession>A0ABY8LVF1</accession>
<keyword evidence="3" id="KW-1185">Reference proteome</keyword>
<organism evidence="2 3">
    <name type="scientific">Mesomycoplasma lagogenitalium</name>
    <dbReference type="NCBI Taxonomy" id="171286"/>
    <lineage>
        <taxon>Bacteria</taxon>
        <taxon>Bacillati</taxon>
        <taxon>Mycoplasmatota</taxon>
        <taxon>Mycoplasmoidales</taxon>
        <taxon>Metamycoplasmataceae</taxon>
        <taxon>Mesomycoplasma</taxon>
    </lineage>
</organism>